<gene>
    <name evidence="1" type="ORF">GCM10010171_33280</name>
</gene>
<dbReference type="RefSeq" id="WP_229786963.1">
    <property type="nucleotide sequence ID" value="NZ_BMRB01000002.1"/>
</dbReference>
<dbReference type="EMBL" id="BMRB01000002">
    <property type="protein sequence ID" value="GGS35998.1"/>
    <property type="molecule type" value="Genomic_DNA"/>
</dbReference>
<dbReference type="AlphaFoldDB" id="A0A918GH66"/>
<organism evidence="1 2">
    <name type="scientific">Actinokineospora fastidiosa</name>
    <dbReference type="NCBI Taxonomy" id="1816"/>
    <lineage>
        <taxon>Bacteria</taxon>
        <taxon>Bacillati</taxon>
        <taxon>Actinomycetota</taxon>
        <taxon>Actinomycetes</taxon>
        <taxon>Pseudonocardiales</taxon>
        <taxon>Pseudonocardiaceae</taxon>
        <taxon>Actinokineospora</taxon>
    </lineage>
</organism>
<proteinExistence type="predicted"/>
<comment type="caution">
    <text evidence="1">The sequence shown here is derived from an EMBL/GenBank/DDBJ whole genome shotgun (WGS) entry which is preliminary data.</text>
</comment>
<name>A0A918GH66_9PSEU</name>
<reference evidence="1" key="2">
    <citation type="submission" date="2020-09" db="EMBL/GenBank/DDBJ databases">
        <authorList>
            <person name="Sun Q."/>
            <person name="Ohkuma M."/>
        </authorList>
    </citation>
    <scope>NUCLEOTIDE SEQUENCE</scope>
    <source>
        <strain evidence="1">JCM 3276</strain>
    </source>
</reference>
<evidence type="ECO:0000313" key="1">
    <source>
        <dbReference type="EMBL" id="GGS35998.1"/>
    </source>
</evidence>
<reference evidence="1" key="1">
    <citation type="journal article" date="2014" name="Int. J. Syst. Evol. Microbiol.">
        <title>Complete genome sequence of Corynebacterium casei LMG S-19264T (=DSM 44701T), isolated from a smear-ripened cheese.</title>
        <authorList>
            <consortium name="US DOE Joint Genome Institute (JGI-PGF)"/>
            <person name="Walter F."/>
            <person name="Albersmeier A."/>
            <person name="Kalinowski J."/>
            <person name="Ruckert C."/>
        </authorList>
    </citation>
    <scope>NUCLEOTIDE SEQUENCE</scope>
    <source>
        <strain evidence="1">JCM 3276</strain>
    </source>
</reference>
<protein>
    <submittedName>
        <fullName evidence="1">Uncharacterized protein</fullName>
    </submittedName>
</protein>
<sequence>MVAVGVAAVVAVGLTAFLVLGSGGESTGPRALTSDEANRLAIARFRNHEAGGRAVTITVPTTAGGLVITGSIDYRAGLGYGVVQGIGRDTSSDGLIQWSATTVFVHPMVDAPAQAPPSPPETGWHQRPLRTSGSSLDSALLIAVSLGSDRPDNAELLPQNGAAWVGEDQVGDHEVDIMSGPAARGRARTAGNVRYWVDSIGTMHRVQADVDSEPQPVVIEFDAREHLPVQPVPGLVN</sequence>
<keyword evidence="2" id="KW-1185">Reference proteome</keyword>
<evidence type="ECO:0000313" key="2">
    <source>
        <dbReference type="Proteomes" id="UP000660680"/>
    </source>
</evidence>
<accession>A0A918GH66</accession>
<dbReference type="Proteomes" id="UP000660680">
    <property type="component" value="Unassembled WGS sequence"/>
</dbReference>